<dbReference type="Gene3D" id="3.90.1590.10">
    <property type="entry name" value="glutathione-dependent formaldehyde- activating enzyme (gfa)"/>
    <property type="match status" value="1"/>
</dbReference>
<gene>
    <name evidence="6" type="ORF">M406DRAFT_243842</name>
</gene>
<evidence type="ECO:0000313" key="6">
    <source>
        <dbReference type="EMBL" id="KAF3768654.1"/>
    </source>
</evidence>
<dbReference type="SUPFAM" id="SSF51316">
    <property type="entry name" value="Mss4-like"/>
    <property type="match status" value="1"/>
</dbReference>
<feature type="non-terminal residue" evidence="6">
    <location>
        <position position="102"/>
    </location>
</feature>
<keyword evidence="2" id="KW-0479">Metal-binding</keyword>
<dbReference type="Proteomes" id="UP000803844">
    <property type="component" value="Unassembled WGS sequence"/>
</dbReference>
<accession>A0A9P4Y802</accession>
<feature type="domain" description="CENP-V/GFA" evidence="5">
    <location>
        <begin position="1"/>
        <end position="102"/>
    </location>
</feature>
<dbReference type="AlphaFoldDB" id="A0A9P4Y802"/>
<proteinExistence type="inferred from homology"/>
<dbReference type="EMBL" id="MU032345">
    <property type="protein sequence ID" value="KAF3768654.1"/>
    <property type="molecule type" value="Genomic_DNA"/>
</dbReference>
<protein>
    <recommendedName>
        <fullName evidence="5">CENP-V/GFA domain-containing protein</fullName>
    </recommendedName>
</protein>
<dbReference type="PANTHER" id="PTHR33337:SF30">
    <property type="entry name" value="DUF636 DOMAIN PROTEIN (AFU_ORTHOLOGUE AFUA_1G03180)"/>
    <property type="match status" value="1"/>
</dbReference>
<reference evidence="6" key="1">
    <citation type="journal article" date="2020" name="Phytopathology">
        <title>Genome sequence of the chestnut blight fungus Cryphonectria parasitica EP155: A fundamental resource for an archetypical invasive plant pathogen.</title>
        <authorList>
            <person name="Crouch J.A."/>
            <person name="Dawe A."/>
            <person name="Aerts A."/>
            <person name="Barry K."/>
            <person name="Churchill A.C.L."/>
            <person name="Grimwood J."/>
            <person name="Hillman B."/>
            <person name="Milgroom M.G."/>
            <person name="Pangilinan J."/>
            <person name="Smith M."/>
            <person name="Salamov A."/>
            <person name="Schmutz J."/>
            <person name="Yadav J."/>
            <person name="Grigoriev I.V."/>
            <person name="Nuss D."/>
        </authorList>
    </citation>
    <scope>NUCLEOTIDE SEQUENCE</scope>
    <source>
        <strain evidence="6">EP155</strain>
    </source>
</reference>
<organism evidence="6 7">
    <name type="scientific">Cryphonectria parasitica (strain ATCC 38755 / EP155)</name>
    <dbReference type="NCBI Taxonomy" id="660469"/>
    <lineage>
        <taxon>Eukaryota</taxon>
        <taxon>Fungi</taxon>
        <taxon>Dikarya</taxon>
        <taxon>Ascomycota</taxon>
        <taxon>Pezizomycotina</taxon>
        <taxon>Sordariomycetes</taxon>
        <taxon>Sordariomycetidae</taxon>
        <taxon>Diaporthales</taxon>
        <taxon>Cryphonectriaceae</taxon>
        <taxon>Cryphonectria-Endothia species complex</taxon>
        <taxon>Cryphonectria</taxon>
    </lineage>
</organism>
<comment type="similarity">
    <text evidence="1">Belongs to the Gfa family.</text>
</comment>
<evidence type="ECO:0000256" key="4">
    <source>
        <dbReference type="ARBA" id="ARBA00023239"/>
    </source>
</evidence>
<dbReference type="GeneID" id="63833361"/>
<keyword evidence="3" id="KW-0862">Zinc</keyword>
<dbReference type="Pfam" id="PF04828">
    <property type="entry name" value="GFA"/>
    <property type="match status" value="1"/>
</dbReference>
<evidence type="ECO:0000256" key="3">
    <source>
        <dbReference type="ARBA" id="ARBA00022833"/>
    </source>
</evidence>
<keyword evidence="4" id="KW-0456">Lyase</keyword>
<keyword evidence="7" id="KW-1185">Reference proteome</keyword>
<dbReference type="PROSITE" id="PS51891">
    <property type="entry name" value="CENP_V_GFA"/>
    <property type="match status" value="1"/>
</dbReference>
<evidence type="ECO:0000313" key="7">
    <source>
        <dbReference type="Proteomes" id="UP000803844"/>
    </source>
</evidence>
<dbReference type="InterPro" id="IPR006913">
    <property type="entry name" value="CENP-V/GFA"/>
</dbReference>
<dbReference type="GO" id="GO:0046872">
    <property type="term" value="F:metal ion binding"/>
    <property type="evidence" value="ECO:0007669"/>
    <property type="project" value="UniProtKB-KW"/>
</dbReference>
<dbReference type="InterPro" id="IPR011057">
    <property type="entry name" value="Mss4-like_sf"/>
</dbReference>
<evidence type="ECO:0000256" key="2">
    <source>
        <dbReference type="ARBA" id="ARBA00022723"/>
    </source>
</evidence>
<feature type="non-terminal residue" evidence="6">
    <location>
        <position position="1"/>
    </location>
</feature>
<dbReference type="RefSeq" id="XP_040779615.1">
    <property type="nucleotide sequence ID" value="XM_040916232.1"/>
</dbReference>
<evidence type="ECO:0000259" key="5">
    <source>
        <dbReference type="PROSITE" id="PS51891"/>
    </source>
</evidence>
<name>A0A9P4Y802_CRYP1</name>
<dbReference type="PANTHER" id="PTHR33337">
    <property type="entry name" value="GFA DOMAIN-CONTAINING PROTEIN"/>
    <property type="match status" value="1"/>
</dbReference>
<dbReference type="GO" id="GO:0016846">
    <property type="term" value="F:carbon-sulfur lyase activity"/>
    <property type="evidence" value="ECO:0007669"/>
    <property type="project" value="InterPro"/>
</dbReference>
<comment type="caution">
    <text evidence="6">The sequence shown here is derived from an EMBL/GenBank/DDBJ whole genome shotgun (WGS) entry which is preliminary data.</text>
</comment>
<evidence type="ECO:0000256" key="1">
    <source>
        <dbReference type="ARBA" id="ARBA00005495"/>
    </source>
</evidence>
<dbReference type="OrthoDB" id="2212170at2759"/>
<sequence>GSCVCGQTIYEYTGEYSSPPGVVACHCNACRKTSGSNRSLNLVVPVGSVTVNPGSPEKLVTRKGDSGKDVVYHSCGNCGSIMYADPALFPDDLWLKIGLLDD</sequence>